<comment type="caution">
    <text evidence="2">The sequence shown here is derived from an EMBL/GenBank/DDBJ whole genome shotgun (WGS) entry which is preliminary data.</text>
</comment>
<dbReference type="AlphaFoldDB" id="A0A392UE08"/>
<evidence type="ECO:0000313" key="3">
    <source>
        <dbReference type="Proteomes" id="UP000265520"/>
    </source>
</evidence>
<organism evidence="2 3">
    <name type="scientific">Trifolium medium</name>
    <dbReference type="NCBI Taxonomy" id="97028"/>
    <lineage>
        <taxon>Eukaryota</taxon>
        <taxon>Viridiplantae</taxon>
        <taxon>Streptophyta</taxon>
        <taxon>Embryophyta</taxon>
        <taxon>Tracheophyta</taxon>
        <taxon>Spermatophyta</taxon>
        <taxon>Magnoliopsida</taxon>
        <taxon>eudicotyledons</taxon>
        <taxon>Gunneridae</taxon>
        <taxon>Pentapetalae</taxon>
        <taxon>rosids</taxon>
        <taxon>fabids</taxon>
        <taxon>Fabales</taxon>
        <taxon>Fabaceae</taxon>
        <taxon>Papilionoideae</taxon>
        <taxon>50 kb inversion clade</taxon>
        <taxon>NPAAA clade</taxon>
        <taxon>Hologalegina</taxon>
        <taxon>IRL clade</taxon>
        <taxon>Trifolieae</taxon>
        <taxon>Trifolium</taxon>
    </lineage>
</organism>
<dbReference type="Proteomes" id="UP000265520">
    <property type="component" value="Unassembled WGS sequence"/>
</dbReference>
<feature type="region of interest" description="Disordered" evidence="1">
    <location>
        <begin position="1"/>
        <end position="35"/>
    </location>
</feature>
<proteinExistence type="predicted"/>
<reference evidence="2 3" key="1">
    <citation type="journal article" date="2018" name="Front. Plant Sci.">
        <title>Red Clover (Trifolium pratense) and Zigzag Clover (T. medium) - A Picture of Genomic Similarities and Differences.</title>
        <authorList>
            <person name="Dluhosova J."/>
            <person name="Istvanek J."/>
            <person name="Nedelnik J."/>
            <person name="Repkova J."/>
        </authorList>
    </citation>
    <scope>NUCLEOTIDE SEQUENCE [LARGE SCALE GENOMIC DNA]</scope>
    <source>
        <strain evidence="3">cv. 10/8</strain>
        <tissue evidence="2">Leaf</tissue>
    </source>
</reference>
<keyword evidence="3" id="KW-1185">Reference proteome</keyword>
<protein>
    <submittedName>
        <fullName evidence="2">Uncharacterized protein</fullName>
    </submittedName>
</protein>
<dbReference type="EMBL" id="LXQA010780197">
    <property type="protein sequence ID" value="MCI70660.1"/>
    <property type="molecule type" value="Genomic_DNA"/>
</dbReference>
<evidence type="ECO:0000313" key="2">
    <source>
        <dbReference type="EMBL" id="MCI70660.1"/>
    </source>
</evidence>
<sequence>HSGGVGPAQAVLEGLDGEDSDSGASDDGQQVQVQR</sequence>
<feature type="non-terminal residue" evidence="2">
    <location>
        <position position="1"/>
    </location>
</feature>
<evidence type="ECO:0000256" key="1">
    <source>
        <dbReference type="SAM" id="MobiDB-lite"/>
    </source>
</evidence>
<name>A0A392UE08_9FABA</name>
<accession>A0A392UE08</accession>